<dbReference type="GO" id="GO:0051536">
    <property type="term" value="F:iron-sulfur cluster binding"/>
    <property type="evidence" value="ECO:0007669"/>
    <property type="project" value="UniProtKB-KW"/>
</dbReference>
<comment type="cofactor">
    <cofactor evidence="2">
        <name>[4Fe-4S] cluster</name>
        <dbReference type="ChEBI" id="CHEBI:49883"/>
    </cofactor>
</comment>
<evidence type="ECO:0008006" key="14">
    <source>
        <dbReference type="Google" id="ProtNLM"/>
    </source>
</evidence>
<dbReference type="AlphaFoldDB" id="A0A1H6KQ49"/>
<dbReference type="PANTHER" id="PTHR42917:SF2">
    <property type="entry name" value="2,4-DIENOYL-COA REDUCTASE [(2E)-ENOYL-COA-PRODUCING]"/>
    <property type="match status" value="1"/>
</dbReference>
<evidence type="ECO:0000313" key="12">
    <source>
        <dbReference type="EMBL" id="SEH77901.1"/>
    </source>
</evidence>
<feature type="domain" description="NADH:flavin oxidoreductase/NADH oxidase N-terminal" evidence="10">
    <location>
        <begin position="7"/>
        <end position="340"/>
    </location>
</feature>
<dbReference type="RefSeq" id="WP_090846022.1">
    <property type="nucleotide sequence ID" value="NZ_FNXG01000002.1"/>
</dbReference>
<dbReference type="Pfam" id="PF07992">
    <property type="entry name" value="Pyr_redox_2"/>
    <property type="match status" value="1"/>
</dbReference>
<dbReference type="GO" id="GO:0010181">
    <property type="term" value="F:FMN binding"/>
    <property type="evidence" value="ECO:0007669"/>
    <property type="project" value="InterPro"/>
</dbReference>
<dbReference type="InterPro" id="IPR036188">
    <property type="entry name" value="FAD/NAD-bd_sf"/>
</dbReference>
<keyword evidence="9" id="KW-0411">Iron-sulfur</keyword>
<dbReference type="STRING" id="65735.SAMN04488075_1002"/>
<reference evidence="13" key="1">
    <citation type="submission" date="2016-10" db="EMBL/GenBank/DDBJ databases">
        <authorList>
            <person name="Varghese N."/>
            <person name="Submissions S."/>
        </authorList>
    </citation>
    <scope>NUCLEOTIDE SEQUENCE [LARGE SCALE GENOMIC DNA]</scope>
    <source>
        <strain evidence="13">DSM 11593</strain>
    </source>
</reference>
<keyword evidence="5" id="KW-0288">FMN</keyword>
<sequence length="679" mass="74281">MSAYDILLQPFNLRNLTLRNRIVSTAHAPGYSVQSIAGERYRRYHEEKARGGVALTMIGGSTAVSPDAAAPFGQLTLAEDRAIPHMKELTDSVHAHGAAVFCQISHAGRRGRWDSGAWITPVGPSAVREAQHRSFPKEMEPWDFDRILQDFQDAGQRAVAAGLDGLELLFGGGQIGMQFLSPAVNRRMDEYGGILENRLRFPLQIVEAVRRGLGDQLVLGVRITADEFFEHGLEQPECIEIAKALSASGQIDYLNVMASTVYNWRAASMSMPSMGTPLAPYLPMAAAIKEQIALPVMHANRIIDFSTAARAIEDGMIDLVGMTRAQIADPHIVRKLMEGRVSDIRPCVGANYCISRIYAGGESLCLQNPATGREASLPHDVPKADTPRNVVVVGGGVAGLEAARVSAERGHKVTLIEAEPRAGGQVNIAAHVTWRQDLQTVPQWLEDQCRKLGVDIWLGYMADTAMVERFDPDIVVVATGGYPSVGEIEGDEHVYSSWDILGGRVAIAENVLMFDDQGADSGISCADYLAQRAKTLEVITPERHLGVEAGAYNFPVYLQNLYSKGVRITPDMRLLSVKPQDGKLRVTMRNEYTLEQDTRLVDQVVCDNGTLPVDDLYDELKPASKNLGATDHKALMEGRPQTLISNPDGKYMLFRVGDAVASRNIHAALLDSLRLCKDF</sequence>
<keyword evidence="4" id="KW-0285">Flavoprotein</keyword>
<dbReference type="Gene3D" id="3.20.20.70">
    <property type="entry name" value="Aldolase class I"/>
    <property type="match status" value="1"/>
</dbReference>
<dbReference type="SUPFAM" id="SSF51905">
    <property type="entry name" value="FAD/NAD(P)-binding domain"/>
    <property type="match status" value="1"/>
</dbReference>
<evidence type="ECO:0000256" key="3">
    <source>
        <dbReference type="ARBA" id="ARBA00011048"/>
    </source>
</evidence>
<dbReference type="PANTHER" id="PTHR42917">
    <property type="entry name" value="2,4-DIENOYL-COA REDUCTASE"/>
    <property type="match status" value="1"/>
</dbReference>
<evidence type="ECO:0000259" key="11">
    <source>
        <dbReference type="Pfam" id="PF07992"/>
    </source>
</evidence>
<evidence type="ECO:0000256" key="7">
    <source>
        <dbReference type="ARBA" id="ARBA00023002"/>
    </source>
</evidence>
<feature type="domain" description="FAD/NAD(P)-binding" evidence="11">
    <location>
        <begin position="389"/>
        <end position="619"/>
    </location>
</feature>
<dbReference type="InterPro" id="IPR023753">
    <property type="entry name" value="FAD/NAD-binding_dom"/>
</dbReference>
<dbReference type="Proteomes" id="UP000199125">
    <property type="component" value="Unassembled WGS sequence"/>
</dbReference>
<evidence type="ECO:0000259" key="10">
    <source>
        <dbReference type="Pfam" id="PF00724"/>
    </source>
</evidence>
<protein>
    <recommendedName>
        <fullName evidence="14">2,4-dienoyl-CoA reductase</fullName>
    </recommendedName>
</protein>
<evidence type="ECO:0000256" key="4">
    <source>
        <dbReference type="ARBA" id="ARBA00022630"/>
    </source>
</evidence>
<dbReference type="EMBL" id="FNXG01000002">
    <property type="protein sequence ID" value="SEH77901.1"/>
    <property type="molecule type" value="Genomic_DNA"/>
</dbReference>
<dbReference type="Gene3D" id="3.50.50.60">
    <property type="entry name" value="FAD/NAD(P)-binding domain"/>
    <property type="match status" value="1"/>
</dbReference>
<dbReference type="OrthoDB" id="9784632at2"/>
<evidence type="ECO:0000313" key="13">
    <source>
        <dbReference type="Proteomes" id="UP000199125"/>
    </source>
</evidence>
<evidence type="ECO:0000256" key="5">
    <source>
        <dbReference type="ARBA" id="ARBA00022643"/>
    </source>
</evidence>
<evidence type="ECO:0000256" key="9">
    <source>
        <dbReference type="ARBA" id="ARBA00023014"/>
    </source>
</evidence>
<dbReference type="PRINTS" id="PR00411">
    <property type="entry name" value="PNDRDTASEI"/>
</dbReference>
<evidence type="ECO:0000256" key="1">
    <source>
        <dbReference type="ARBA" id="ARBA00001917"/>
    </source>
</evidence>
<comment type="similarity">
    <text evidence="3">In the N-terminal section; belongs to the NADH:flavin oxidoreductase/NADH oxidase family.</text>
</comment>
<dbReference type="Gene3D" id="3.40.50.720">
    <property type="entry name" value="NAD(P)-binding Rossmann-like Domain"/>
    <property type="match status" value="1"/>
</dbReference>
<evidence type="ECO:0000256" key="6">
    <source>
        <dbReference type="ARBA" id="ARBA00022723"/>
    </source>
</evidence>
<proteinExistence type="inferred from homology"/>
<keyword evidence="13" id="KW-1185">Reference proteome</keyword>
<comment type="cofactor">
    <cofactor evidence="1">
        <name>FMN</name>
        <dbReference type="ChEBI" id="CHEBI:58210"/>
    </cofactor>
</comment>
<dbReference type="InterPro" id="IPR013785">
    <property type="entry name" value="Aldolase_TIM"/>
</dbReference>
<keyword evidence="8" id="KW-0408">Iron</keyword>
<dbReference type="Pfam" id="PF00724">
    <property type="entry name" value="Oxidored_FMN"/>
    <property type="match status" value="1"/>
</dbReference>
<evidence type="ECO:0000256" key="2">
    <source>
        <dbReference type="ARBA" id="ARBA00001966"/>
    </source>
</evidence>
<keyword evidence="6" id="KW-0479">Metal-binding</keyword>
<dbReference type="InterPro" id="IPR001155">
    <property type="entry name" value="OxRdtase_FMN_N"/>
</dbReference>
<evidence type="ECO:0000256" key="8">
    <source>
        <dbReference type="ARBA" id="ARBA00023004"/>
    </source>
</evidence>
<gene>
    <name evidence="12" type="ORF">SAMN04488075_1002</name>
</gene>
<accession>A0A1H6KQ49</accession>
<dbReference type="InterPro" id="IPR051793">
    <property type="entry name" value="NADH:flavin_oxidoreductase"/>
</dbReference>
<name>A0A1H6KQ49_9RHOB</name>
<organism evidence="12 13">
    <name type="scientific">Paracoccus alkenifer</name>
    <dbReference type="NCBI Taxonomy" id="65735"/>
    <lineage>
        <taxon>Bacteria</taxon>
        <taxon>Pseudomonadati</taxon>
        <taxon>Pseudomonadota</taxon>
        <taxon>Alphaproteobacteria</taxon>
        <taxon>Rhodobacterales</taxon>
        <taxon>Paracoccaceae</taxon>
        <taxon>Paracoccus</taxon>
    </lineage>
</organism>
<keyword evidence="7" id="KW-0560">Oxidoreductase</keyword>
<dbReference type="GO" id="GO:0046872">
    <property type="term" value="F:metal ion binding"/>
    <property type="evidence" value="ECO:0007669"/>
    <property type="project" value="UniProtKB-KW"/>
</dbReference>
<dbReference type="SUPFAM" id="SSF51395">
    <property type="entry name" value="FMN-linked oxidoreductases"/>
    <property type="match status" value="1"/>
</dbReference>
<dbReference type="CDD" id="cd04734">
    <property type="entry name" value="OYE_like_3_FMN"/>
    <property type="match status" value="1"/>
</dbReference>
<dbReference type="GO" id="GO:0016491">
    <property type="term" value="F:oxidoreductase activity"/>
    <property type="evidence" value="ECO:0007669"/>
    <property type="project" value="UniProtKB-KW"/>
</dbReference>